<dbReference type="EMBL" id="GL377318">
    <property type="protein sequence ID" value="EFI91314.1"/>
    <property type="molecule type" value="Genomic_DNA"/>
</dbReference>
<dbReference type="KEGG" id="scm:SCHCO_02694208"/>
<dbReference type="GeneID" id="9589128"/>
<dbReference type="VEuPathDB" id="FungiDB:SCHCODRAFT_02694208"/>
<dbReference type="RefSeq" id="XP_003026217.1">
    <property type="nucleotide sequence ID" value="XM_003026171.1"/>
</dbReference>
<proteinExistence type="predicted"/>
<feature type="non-terminal residue" evidence="1">
    <location>
        <position position="75"/>
    </location>
</feature>
<evidence type="ECO:0000313" key="1">
    <source>
        <dbReference type="EMBL" id="EFI91314.1"/>
    </source>
</evidence>
<evidence type="ECO:0000313" key="2">
    <source>
        <dbReference type="Proteomes" id="UP000007431"/>
    </source>
</evidence>
<dbReference type="OrthoDB" id="429813at2759"/>
<sequence length="75" mass="8009">MISHMASPPPSTTDAIIAMSTEHGKGLPGYVYATTLPRYIAPTTSDPQFDTLVTAIPQSPLYPSVTVLPLDRPVI</sequence>
<dbReference type="HOGENOM" id="CLU_2672506_0_0_1"/>
<accession>D8QLA4</accession>
<reference evidence="1 2" key="1">
    <citation type="journal article" date="2010" name="Nat. Biotechnol.">
        <title>Genome sequence of the model mushroom Schizophyllum commune.</title>
        <authorList>
            <person name="Ohm R.A."/>
            <person name="de Jong J.F."/>
            <person name="Lugones L.G."/>
            <person name="Aerts A."/>
            <person name="Kothe E."/>
            <person name="Stajich J.E."/>
            <person name="de Vries R.P."/>
            <person name="Record E."/>
            <person name="Levasseur A."/>
            <person name="Baker S.E."/>
            <person name="Bartholomew K.A."/>
            <person name="Coutinho P.M."/>
            <person name="Erdmann S."/>
            <person name="Fowler T.J."/>
            <person name="Gathman A.C."/>
            <person name="Lombard V."/>
            <person name="Henrissat B."/>
            <person name="Knabe N."/>
            <person name="Kuees U."/>
            <person name="Lilly W.W."/>
            <person name="Lindquist E."/>
            <person name="Lucas S."/>
            <person name="Magnuson J.K."/>
            <person name="Piumi F."/>
            <person name="Raudaskoski M."/>
            <person name="Salamov A."/>
            <person name="Schmutz J."/>
            <person name="Schwarze F.W.M.R."/>
            <person name="vanKuyk P.A."/>
            <person name="Horton J.S."/>
            <person name="Grigoriev I.V."/>
            <person name="Woesten H.A.B."/>
        </authorList>
    </citation>
    <scope>NUCLEOTIDE SEQUENCE [LARGE SCALE GENOMIC DNA]</scope>
    <source>
        <strain evidence="2">H4-8 / FGSC 9210</strain>
    </source>
</reference>
<organism evidence="2">
    <name type="scientific">Schizophyllum commune (strain H4-8 / FGSC 9210)</name>
    <name type="common">Split gill fungus</name>
    <dbReference type="NCBI Taxonomy" id="578458"/>
    <lineage>
        <taxon>Eukaryota</taxon>
        <taxon>Fungi</taxon>
        <taxon>Dikarya</taxon>
        <taxon>Basidiomycota</taxon>
        <taxon>Agaricomycotina</taxon>
        <taxon>Agaricomycetes</taxon>
        <taxon>Agaricomycetidae</taxon>
        <taxon>Agaricales</taxon>
        <taxon>Schizophyllaceae</taxon>
        <taxon>Schizophyllum</taxon>
    </lineage>
</organism>
<dbReference type="AlphaFoldDB" id="D8QLA4"/>
<dbReference type="Proteomes" id="UP000007431">
    <property type="component" value="Unassembled WGS sequence"/>
</dbReference>
<protein>
    <submittedName>
        <fullName evidence="1">Uncharacterized protein</fullName>
    </submittedName>
</protein>
<gene>
    <name evidence="1" type="ORF">SCHCODRAFT_114624</name>
</gene>
<keyword evidence="2" id="KW-1185">Reference proteome</keyword>
<dbReference type="InParanoid" id="D8QLA4"/>
<name>D8QLA4_SCHCM</name>